<keyword evidence="6" id="KW-1185">Reference proteome</keyword>
<evidence type="ECO:0000259" key="4">
    <source>
        <dbReference type="PROSITE" id="PS01124"/>
    </source>
</evidence>
<reference evidence="5" key="1">
    <citation type="submission" date="2022-05" db="EMBL/GenBank/DDBJ databases">
        <authorList>
            <person name="Jo J.-H."/>
            <person name="Im W.-T."/>
        </authorList>
    </citation>
    <scope>NUCLEOTIDE SEQUENCE</scope>
    <source>
        <strain evidence="5">RG327</strain>
    </source>
</reference>
<proteinExistence type="predicted"/>
<dbReference type="PANTHER" id="PTHR47894">
    <property type="entry name" value="HTH-TYPE TRANSCRIPTIONAL REGULATOR GADX"/>
    <property type="match status" value="1"/>
</dbReference>
<dbReference type="PROSITE" id="PS01124">
    <property type="entry name" value="HTH_ARAC_FAMILY_2"/>
    <property type="match status" value="1"/>
</dbReference>
<protein>
    <submittedName>
        <fullName evidence="5">AraC family transcriptional regulator</fullName>
    </submittedName>
</protein>
<organism evidence="5 6">
    <name type="scientific">Sphingomonas anseongensis</name>
    <dbReference type="NCBI Taxonomy" id="2908207"/>
    <lineage>
        <taxon>Bacteria</taxon>
        <taxon>Pseudomonadati</taxon>
        <taxon>Pseudomonadota</taxon>
        <taxon>Alphaproteobacteria</taxon>
        <taxon>Sphingomonadales</taxon>
        <taxon>Sphingomonadaceae</taxon>
        <taxon>Sphingomonas</taxon>
    </lineage>
</organism>
<evidence type="ECO:0000313" key="5">
    <source>
        <dbReference type="EMBL" id="MCL6679171.1"/>
    </source>
</evidence>
<dbReference type="InterPro" id="IPR018060">
    <property type="entry name" value="HTH_AraC"/>
</dbReference>
<dbReference type="EMBL" id="JAMGBC010000001">
    <property type="protein sequence ID" value="MCL6679171.1"/>
    <property type="molecule type" value="Genomic_DNA"/>
</dbReference>
<accession>A0ABT0RFZ4</accession>
<dbReference type="Proteomes" id="UP001165343">
    <property type="component" value="Unassembled WGS sequence"/>
</dbReference>
<dbReference type="SMART" id="SM00342">
    <property type="entry name" value="HTH_ARAC"/>
    <property type="match status" value="1"/>
</dbReference>
<sequence length="346" mass="38807">MHARARAVTLLNYPELARCVGVDPYAVLAHAGLRPGELKDADNWLPGEQILRVLNETALRADRDDFGVLLGEHRSFASLGPVSLLLKHELTLRTIINSMIAYRRLINELLLLRLEENGRASRLVWGLIPGLRSSQGVNLLATMAYRVIVQGTAIPWRPDCIHFRHRTPRQSATFARLFDCRLEFDSSFDGMSFRSSSLALRNASADRELAAHARRLLSLIPAVRHEETTIERARGTISLLLESGRADAANVARCLGMSVRTFQRRLSYEGQTFSGLLNECRRELSLRYLAHSDQSVTAVAELTGYSTLSAFSHWFVSEFRMPPGKWRKANLPRSVEPAAQTLRAHA</sequence>
<dbReference type="SUPFAM" id="SSF46689">
    <property type="entry name" value="Homeodomain-like"/>
    <property type="match status" value="1"/>
</dbReference>
<name>A0ABT0RFZ4_9SPHN</name>
<dbReference type="InterPro" id="IPR009057">
    <property type="entry name" value="Homeodomain-like_sf"/>
</dbReference>
<keyword evidence="2" id="KW-0238">DNA-binding</keyword>
<dbReference type="InterPro" id="IPR032687">
    <property type="entry name" value="AraC-type_N"/>
</dbReference>
<evidence type="ECO:0000256" key="2">
    <source>
        <dbReference type="ARBA" id="ARBA00023125"/>
    </source>
</evidence>
<keyword evidence="1" id="KW-0805">Transcription regulation</keyword>
<dbReference type="PANTHER" id="PTHR47894:SF4">
    <property type="entry name" value="HTH-TYPE TRANSCRIPTIONAL REGULATOR GADX"/>
    <property type="match status" value="1"/>
</dbReference>
<dbReference type="Pfam" id="PF12833">
    <property type="entry name" value="HTH_18"/>
    <property type="match status" value="1"/>
</dbReference>
<evidence type="ECO:0000256" key="1">
    <source>
        <dbReference type="ARBA" id="ARBA00023015"/>
    </source>
</evidence>
<dbReference type="Gene3D" id="1.10.10.60">
    <property type="entry name" value="Homeodomain-like"/>
    <property type="match status" value="1"/>
</dbReference>
<gene>
    <name evidence="5" type="ORF">LZ519_07570</name>
</gene>
<comment type="caution">
    <text evidence="5">The sequence shown here is derived from an EMBL/GenBank/DDBJ whole genome shotgun (WGS) entry which is preliminary data.</text>
</comment>
<evidence type="ECO:0000256" key="3">
    <source>
        <dbReference type="ARBA" id="ARBA00023163"/>
    </source>
</evidence>
<dbReference type="Pfam" id="PF12625">
    <property type="entry name" value="Arabinose_bd"/>
    <property type="match status" value="1"/>
</dbReference>
<feature type="domain" description="HTH araC/xylS-type" evidence="4">
    <location>
        <begin position="231"/>
        <end position="329"/>
    </location>
</feature>
<evidence type="ECO:0000313" key="6">
    <source>
        <dbReference type="Proteomes" id="UP001165343"/>
    </source>
</evidence>
<dbReference type="RefSeq" id="WP_249868087.1">
    <property type="nucleotide sequence ID" value="NZ_JAMGBC010000001.1"/>
</dbReference>
<keyword evidence="3" id="KW-0804">Transcription</keyword>